<gene>
    <name evidence="1" type="primary">thiS</name>
    <name evidence="1" type="ORF">CUV01_07125</name>
</gene>
<dbReference type="CDD" id="cd00565">
    <property type="entry name" value="Ubl_ThiS"/>
    <property type="match status" value="1"/>
</dbReference>
<dbReference type="Pfam" id="PF02597">
    <property type="entry name" value="ThiS"/>
    <property type="match status" value="1"/>
</dbReference>
<dbReference type="Gene3D" id="3.10.20.30">
    <property type="match status" value="1"/>
</dbReference>
<accession>A0A2K9F230</accession>
<evidence type="ECO:0000313" key="2">
    <source>
        <dbReference type="Proteomes" id="UP000233742"/>
    </source>
</evidence>
<reference evidence="1 2" key="1">
    <citation type="submission" date="2017-12" db="EMBL/GenBank/DDBJ databases">
        <authorList>
            <person name="Hurst M.R.H."/>
        </authorList>
    </citation>
    <scope>NUCLEOTIDE SEQUENCE [LARGE SCALE GENOMIC DNA]</scope>
    <source>
        <strain evidence="1 2">BM15</strain>
    </source>
</reference>
<keyword evidence="2" id="KW-1185">Reference proteome</keyword>
<dbReference type="Proteomes" id="UP000233742">
    <property type="component" value="Chromosome"/>
</dbReference>
<organism evidence="1 2">
    <name type="scientific">Paracoccus tegillarcae</name>
    <dbReference type="NCBI Taxonomy" id="1529068"/>
    <lineage>
        <taxon>Bacteria</taxon>
        <taxon>Pseudomonadati</taxon>
        <taxon>Pseudomonadota</taxon>
        <taxon>Alphaproteobacteria</taxon>
        <taxon>Rhodobacterales</taxon>
        <taxon>Paracoccaceae</taxon>
        <taxon>Paracoccus</taxon>
    </lineage>
</organism>
<sequence>MQIKLNGALIETSAMTLDDLITEQGFPADAVATAVDGAFVPRAARMNAQLAEGASVEVLSPMQGG</sequence>
<dbReference type="NCBIfam" id="TIGR01683">
    <property type="entry name" value="thiS"/>
    <property type="match status" value="1"/>
</dbReference>
<dbReference type="OrthoDB" id="197113at2"/>
<dbReference type="AlphaFoldDB" id="A0A2K9F230"/>
<dbReference type="InterPro" id="IPR016155">
    <property type="entry name" value="Mopterin_synth/thiamin_S_b"/>
</dbReference>
<dbReference type="InterPro" id="IPR012675">
    <property type="entry name" value="Beta-grasp_dom_sf"/>
</dbReference>
<dbReference type="KEGG" id="paro:CUV01_07125"/>
<name>A0A2K9F230_9RHOB</name>
<dbReference type="InterPro" id="IPR003749">
    <property type="entry name" value="ThiS/MoaD-like"/>
</dbReference>
<dbReference type="EMBL" id="CP025408">
    <property type="protein sequence ID" value="AUH33191.1"/>
    <property type="molecule type" value="Genomic_DNA"/>
</dbReference>
<dbReference type="InterPro" id="IPR010035">
    <property type="entry name" value="Thi_S"/>
</dbReference>
<dbReference type="SUPFAM" id="SSF54285">
    <property type="entry name" value="MoaD/ThiS"/>
    <property type="match status" value="1"/>
</dbReference>
<proteinExistence type="predicted"/>
<evidence type="ECO:0000313" key="1">
    <source>
        <dbReference type="EMBL" id="AUH33191.1"/>
    </source>
</evidence>
<protein>
    <submittedName>
        <fullName evidence="1">Thiamine biosynthesis protein ThiS</fullName>
    </submittedName>
</protein>
<dbReference type="RefSeq" id="WP_101459861.1">
    <property type="nucleotide sequence ID" value="NZ_CP025408.1"/>
</dbReference>